<gene>
    <name evidence="2" type="ORF">GUJ93_ZPchr0002g24561</name>
</gene>
<dbReference type="PANTHER" id="PTHR10438:SF387">
    <property type="entry name" value="OS09G0559600 PROTEIN"/>
    <property type="match status" value="1"/>
</dbReference>
<dbReference type="PANTHER" id="PTHR10438">
    <property type="entry name" value="THIOREDOXIN"/>
    <property type="match status" value="1"/>
</dbReference>
<reference evidence="2" key="1">
    <citation type="journal article" date="2021" name="bioRxiv">
        <title>Whole Genome Assembly and Annotation of Northern Wild Rice, Zizania palustris L., Supports a Whole Genome Duplication in the Zizania Genus.</title>
        <authorList>
            <person name="Haas M."/>
            <person name="Kono T."/>
            <person name="Macchietto M."/>
            <person name="Millas R."/>
            <person name="McGilp L."/>
            <person name="Shao M."/>
            <person name="Duquette J."/>
            <person name="Hirsch C.N."/>
            <person name="Kimball J."/>
        </authorList>
    </citation>
    <scope>NUCLEOTIDE SEQUENCE</scope>
    <source>
        <tissue evidence="2">Fresh leaf tissue</tissue>
    </source>
</reference>
<dbReference type="OrthoDB" id="662084at2759"/>
<reference evidence="2" key="2">
    <citation type="submission" date="2021-02" db="EMBL/GenBank/DDBJ databases">
        <authorList>
            <person name="Kimball J.A."/>
            <person name="Haas M.W."/>
            <person name="Macchietto M."/>
            <person name="Kono T."/>
            <person name="Duquette J."/>
            <person name="Shao M."/>
        </authorList>
    </citation>
    <scope>NUCLEOTIDE SEQUENCE</scope>
    <source>
        <tissue evidence="2">Fresh leaf tissue</tissue>
    </source>
</reference>
<name>A0A8J5VAI5_ZIZPA</name>
<dbReference type="PROSITE" id="PS51352">
    <property type="entry name" value="THIOREDOXIN_2"/>
    <property type="match status" value="1"/>
</dbReference>
<dbReference type="InterPro" id="IPR013766">
    <property type="entry name" value="Thioredoxin_domain"/>
</dbReference>
<dbReference type="CDD" id="cd02947">
    <property type="entry name" value="TRX_family"/>
    <property type="match status" value="1"/>
</dbReference>
<dbReference type="AlphaFoldDB" id="A0A8J5VAI5"/>
<keyword evidence="3" id="KW-1185">Reference proteome</keyword>
<evidence type="ECO:0000313" key="2">
    <source>
        <dbReference type="EMBL" id="KAG8057765.1"/>
    </source>
</evidence>
<dbReference type="InterPro" id="IPR050620">
    <property type="entry name" value="Thioredoxin_H-type-like"/>
</dbReference>
<comment type="caution">
    <text evidence="2">The sequence shown here is derived from an EMBL/GenBank/DDBJ whole genome shotgun (WGS) entry which is preliminary data.</text>
</comment>
<organism evidence="2 3">
    <name type="scientific">Zizania palustris</name>
    <name type="common">Northern wild rice</name>
    <dbReference type="NCBI Taxonomy" id="103762"/>
    <lineage>
        <taxon>Eukaryota</taxon>
        <taxon>Viridiplantae</taxon>
        <taxon>Streptophyta</taxon>
        <taxon>Embryophyta</taxon>
        <taxon>Tracheophyta</taxon>
        <taxon>Spermatophyta</taxon>
        <taxon>Magnoliopsida</taxon>
        <taxon>Liliopsida</taxon>
        <taxon>Poales</taxon>
        <taxon>Poaceae</taxon>
        <taxon>BOP clade</taxon>
        <taxon>Oryzoideae</taxon>
        <taxon>Oryzeae</taxon>
        <taxon>Zizaniinae</taxon>
        <taxon>Zizania</taxon>
    </lineage>
</organism>
<sequence length="131" mass="14778">MSMRSGSSSSGSGGGVVKPIETWTELRTCLREAKDKLVVLEFMAPWSEPSKAMEQPYKDVASEFANENVQFVALNFDKFEFLGRRLRVEAMPVFLMVRGFKVEDRIVTLTRDELRNKIREMLAPKPSSTGG</sequence>
<protein>
    <recommendedName>
        <fullName evidence="1">Thioredoxin domain-containing protein</fullName>
    </recommendedName>
</protein>
<feature type="domain" description="Thioredoxin" evidence="1">
    <location>
        <begin position="1"/>
        <end position="123"/>
    </location>
</feature>
<dbReference type="Pfam" id="PF00085">
    <property type="entry name" value="Thioredoxin"/>
    <property type="match status" value="1"/>
</dbReference>
<dbReference type="Proteomes" id="UP000729402">
    <property type="component" value="Unassembled WGS sequence"/>
</dbReference>
<evidence type="ECO:0000259" key="1">
    <source>
        <dbReference type="PROSITE" id="PS51352"/>
    </source>
</evidence>
<dbReference type="EMBL" id="JAAALK010000287">
    <property type="protein sequence ID" value="KAG8057765.1"/>
    <property type="molecule type" value="Genomic_DNA"/>
</dbReference>
<evidence type="ECO:0000313" key="3">
    <source>
        <dbReference type="Proteomes" id="UP000729402"/>
    </source>
</evidence>
<accession>A0A8J5VAI5</accession>
<proteinExistence type="predicted"/>